<accession>A0A368HEN8</accession>
<dbReference type="Pfam" id="PF03412">
    <property type="entry name" value="Peptidase_C39"/>
    <property type="match status" value="1"/>
</dbReference>
<dbReference type="Proteomes" id="UP000253250">
    <property type="component" value="Unassembled WGS sequence"/>
</dbReference>
<evidence type="ECO:0000259" key="1">
    <source>
        <dbReference type="PROSITE" id="PS50990"/>
    </source>
</evidence>
<dbReference type="CDD" id="cd02423">
    <property type="entry name" value="Peptidase_C39G"/>
    <property type="match status" value="1"/>
</dbReference>
<proteinExistence type="predicted"/>
<evidence type="ECO:0000313" key="2">
    <source>
        <dbReference type="EMBL" id="RCN56906.1"/>
    </source>
</evidence>
<dbReference type="GO" id="GO:0006508">
    <property type="term" value="P:proteolysis"/>
    <property type="evidence" value="ECO:0007669"/>
    <property type="project" value="InterPro"/>
</dbReference>
<gene>
    <name evidence="2" type="ORF">C4900_14315</name>
</gene>
<name>A0A368HEN8_9GAMM</name>
<dbReference type="GO" id="GO:0008233">
    <property type="term" value="F:peptidase activity"/>
    <property type="evidence" value="ECO:0007669"/>
    <property type="project" value="InterPro"/>
</dbReference>
<dbReference type="Gene3D" id="3.90.70.10">
    <property type="entry name" value="Cysteine proteinases"/>
    <property type="match status" value="1"/>
</dbReference>
<dbReference type="InterPro" id="IPR005074">
    <property type="entry name" value="Peptidase_C39"/>
</dbReference>
<protein>
    <submittedName>
        <fullName evidence="2">Peptidase</fullName>
    </submittedName>
</protein>
<keyword evidence="3" id="KW-1185">Reference proteome</keyword>
<dbReference type="OrthoDB" id="13401at2"/>
<sequence length="228" mass="25412">MSYRLRFWILGLAILPVLARAGTVVVNGFGGVPLITHVTSMQGLKFRSVVRQRTDYSCGAAAIATLADYAYGRHLTEDQVIVGMLKVSNRKVVQQKGFSMLDMARYLTRLGLHGAGYKVPPALLVKLRVPVVVLLDIQGYEHFVVLKGVANGRAYLADPALGNRSMSLRRFVKDWDDVVFIVMGPHYDKHTPLRRGLRPVRVHGLMAAVERNETRNLREFGVIPATNF</sequence>
<dbReference type="PROSITE" id="PS50990">
    <property type="entry name" value="PEPTIDASE_C39"/>
    <property type="match status" value="1"/>
</dbReference>
<reference evidence="2 3" key="1">
    <citation type="submission" date="2018-02" db="EMBL/GenBank/DDBJ databases">
        <title>Insights into the biology of acidophilic members of the Acidiferrobacteraceae family derived from comparative genomic analyses.</title>
        <authorList>
            <person name="Issotta F."/>
            <person name="Thyssen C."/>
            <person name="Mena C."/>
            <person name="Moya A."/>
            <person name="Bellenberg S."/>
            <person name="Sproer C."/>
            <person name="Covarrubias P.C."/>
            <person name="Sand W."/>
            <person name="Quatrini R."/>
            <person name="Vera M."/>
        </authorList>
    </citation>
    <scope>NUCLEOTIDE SEQUENCE [LARGE SCALE GENOMIC DNA]</scope>
    <source>
        <strain evidence="3">m-1</strain>
    </source>
</reference>
<evidence type="ECO:0000313" key="3">
    <source>
        <dbReference type="Proteomes" id="UP000253250"/>
    </source>
</evidence>
<dbReference type="GO" id="GO:0005524">
    <property type="term" value="F:ATP binding"/>
    <property type="evidence" value="ECO:0007669"/>
    <property type="project" value="InterPro"/>
</dbReference>
<organism evidence="2 3">
    <name type="scientific">Acidiferrobacter thiooxydans</name>
    <dbReference type="NCBI Taxonomy" id="163359"/>
    <lineage>
        <taxon>Bacteria</taxon>
        <taxon>Pseudomonadati</taxon>
        <taxon>Pseudomonadota</taxon>
        <taxon>Gammaproteobacteria</taxon>
        <taxon>Acidiferrobacterales</taxon>
        <taxon>Acidiferrobacteraceae</taxon>
        <taxon>Acidiferrobacter</taxon>
    </lineage>
</organism>
<comment type="caution">
    <text evidence="2">The sequence shown here is derived from an EMBL/GenBank/DDBJ whole genome shotgun (WGS) entry which is preliminary data.</text>
</comment>
<dbReference type="RefSeq" id="WP_114283317.1">
    <property type="nucleotide sequence ID" value="NZ_PSYR01000002.1"/>
</dbReference>
<dbReference type="AlphaFoldDB" id="A0A368HEN8"/>
<dbReference type="EMBL" id="PSYR01000002">
    <property type="protein sequence ID" value="RCN56906.1"/>
    <property type="molecule type" value="Genomic_DNA"/>
</dbReference>
<dbReference type="GO" id="GO:0016020">
    <property type="term" value="C:membrane"/>
    <property type="evidence" value="ECO:0007669"/>
    <property type="project" value="InterPro"/>
</dbReference>
<feature type="domain" description="Peptidase C39" evidence="1">
    <location>
        <begin position="52"/>
        <end position="182"/>
    </location>
</feature>